<dbReference type="RefSeq" id="WP_105187593.1">
    <property type="nucleotide sequence ID" value="NZ_BAAAGO010000040.1"/>
</dbReference>
<feature type="transmembrane region" description="Helical" evidence="1">
    <location>
        <begin position="75"/>
        <end position="95"/>
    </location>
</feature>
<dbReference type="GO" id="GO:0016020">
    <property type="term" value="C:membrane"/>
    <property type="evidence" value="ECO:0007669"/>
    <property type="project" value="InterPro"/>
</dbReference>
<dbReference type="Pfam" id="PF02325">
    <property type="entry name" value="CCB3_YggT"/>
    <property type="match status" value="1"/>
</dbReference>
<evidence type="ECO:0000256" key="1">
    <source>
        <dbReference type="SAM" id="Phobius"/>
    </source>
</evidence>
<protein>
    <recommendedName>
        <fullName evidence="4">YggT family protein</fullName>
    </recommendedName>
</protein>
<evidence type="ECO:0000313" key="3">
    <source>
        <dbReference type="Proteomes" id="UP000238164"/>
    </source>
</evidence>
<gene>
    <name evidence="2" type="ORF">MPLG2_2093</name>
</gene>
<name>A0A2N9JHQ9_9ACTN</name>
<keyword evidence="1" id="KW-0812">Transmembrane</keyword>
<reference evidence="2 3" key="1">
    <citation type="submission" date="2018-02" db="EMBL/GenBank/DDBJ databases">
        <authorList>
            <person name="Cohen D.B."/>
            <person name="Kent A.D."/>
        </authorList>
    </citation>
    <scope>NUCLEOTIDE SEQUENCE [LARGE SCALE GENOMIC DNA]</scope>
    <source>
        <strain evidence="2">1</strain>
    </source>
</reference>
<dbReference type="AlphaFoldDB" id="A0A2N9JHQ9"/>
<sequence>MQLVGLILWYVLWAYLAVLMVRAVLSFIPLFVRDWQPRGVMLVIAEFVYTLTDPPLRFMGRIIPPLRIGSTSFDLGFLVLFLGLSFAQRMIPYIFA</sequence>
<evidence type="ECO:0000313" key="2">
    <source>
        <dbReference type="EMBL" id="SPD87123.1"/>
    </source>
</evidence>
<dbReference type="Proteomes" id="UP000238164">
    <property type="component" value="Chromosome 1"/>
</dbReference>
<dbReference type="EMBL" id="LT985188">
    <property type="protein sequence ID" value="SPD87123.1"/>
    <property type="molecule type" value="Genomic_DNA"/>
</dbReference>
<organism evidence="2 3">
    <name type="scientific">Micropruina glycogenica</name>
    <dbReference type="NCBI Taxonomy" id="75385"/>
    <lineage>
        <taxon>Bacteria</taxon>
        <taxon>Bacillati</taxon>
        <taxon>Actinomycetota</taxon>
        <taxon>Actinomycetes</taxon>
        <taxon>Propionibacteriales</taxon>
        <taxon>Nocardioidaceae</taxon>
        <taxon>Micropruina</taxon>
    </lineage>
</organism>
<keyword evidence="3" id="KW-1185">Reference proteome</keyword>
<dbReference type="OrthoDB" id="3216131at2"/>
<evidence type="ECO:0008006" key="4">
    <source>
        <dbReference type="Google" id="ProtNLM"/>
    </source>
</evidence>
<keyword evidence="1" id="KW-1133">Transmembrane helix</keyword>
<feature type="transmembrane region" description="Helical" evidence="1">
    <location>
        <begin position="6"/>
        <end position="32"/>
    </location>
</feature>
<accession>A0A2N9JHQ9</accession>
<dbReference type="InterPro" id="IPR003425">
    <property type="entry name" value="CCB3/YggT"/>
</dbReference>
<dbReference type="KEGG" id="mgg:MPLG2_2093"/>
<keyword evidence="1" id="KW-0472">Membrane</keyword>
<proteinExistence type="predicted"/>